<feature type="compositionally biased region" description="Polar residues" evidence="1">
    <location>
        <begin position="82"/>
        <end position="95"/>
    </location>
</feature>
<dbReference type="Proteomes" id="UP000324800">
    <property type="component" value="Unassembled WGS sequence"/>
</dbReference>
<dbReference type="PANTHER" id="PTHR33050">
    <property type="entry name" value="REVERSE TRANSCRIPTASE DOMAIN-CONTAINING PROTEIN"/>
    <property type="match status" value="1"/>
</dbReference>
<reference evidence="2 3" key="1">
    <citation type="submission" date="2019-03" db="EMBL/GenBank/DDBJ databases">
        <title>Single cell metagenomics reveals metabolic interactions within the superorganism composed of flagellate Streblomastix strix and complex community of Bacteroidetes bacteria on its surface.</title>
        <authorList>
            <person name="Treitli S.C."/>
            <person name="Kolisko M."/>
            <person name="Husnik F."/>
            <person name="Keeling P."/>
            <person name="Hampl V."/>
        </authorList>
    </citation>
    <scope>NUCLEOTIDE SEQUENCE [LARGE SCALE GENOMIC DNA]</scope>
    <source>
        <strain evidence="2">ST1C</strain>
    </source>
</reference>
<name>A0A5J4VFJ0_9EUKA</name>
<evidence type="ECO:0000256" key="1">
    <source>
        <dbReference type="SAM" id="MobiDB-lite"/>
    </source>
</evidence>
<sequence>MIVGSREFKEVRERVLRRRSRWGEGLRKNKHGQDNKNRMLREMEERREQNDISKIVKSNQFYGQRGVSVTTGSVDKGGVGLGNNQSNQLTGSPTVEQDVRNQETGRRIEKNNGLSTIEYAIESSTFHNERSEQGTGNMEEERLGMSNGHQISLQSCSGDWKIREVPSFYAQGNTLYTGGNALWDLNSTEDLCKDNINNSRQSKKQESSPDSELCRLHSVPDAGPTLAREGNRMDSVGIQEIWMGDQREQEQIEAGLAICIPGMDVQLNNNGNLAYQREKEGIEGTDSKIDSVNNGIKALKDKKRGKFGWQAPIFHSIIQTRRTTSIANKQVNEQSCENASMDERNDINQEMLDGIVLVEKPGGEQQTKEDRQEIELDNNIDGRVNCRLGSECDQEQLADQKNIWIMGSGDGEFKHEGDTSNIESNLKTDNTNACFSIAKAKAKYHLRKAIDLILQIEEENGWTLTIRHIAGKQNKEADALSRLSMAGDYAIRKEVLEEVLKDWQVGITVDLFAARNNAKHSRYYTLGKDKKAEGRDSMRVSQEEEFALIHPPIPIISRVIRKIIEEKARGIMIVPNWPGQIWWTDLKEITVREKELGESERVLEIGSKMRKRNLKVPPGRMLALEVNGDKMEQNYFEMLQKPPDYQEMQLDPQQIIGMEVGGDTPARYQPFENI</sequence>
<feature type="region of interest" description="Disordered" evidence="1">
    <location>
        <begin position="73"/>
        <end position="96"/>
    </location>
</feature>
<organism evidence="2 3">
    <name type="scientific">Streblomastix strix</name>
    <dbReference type="NCBI Taxonomy" id="222440"/>
    <lineage>
        <taxon>Eukaryota</taxon>
        <taxon>Metamonada</taxon>
        <taxon>Preaxostyla</taxon>
        <taxon>Oxymonadida</taxon>
        <taxon>Streblomastigidae</taxon>
        <taxon>Streblomastix</taxon>
    </lineage>
</organism>
<protein>
    <recommendedName>
        <fullName evidence="4">RNase H type-1 domain-containing protein</fullName>
    </recommendedName>
</protein>
<dbReference type="OrthoDB" id="2897838at2759"/>
<evidence type="ECO:0008006" key="4">
    <source>
        <dbReference type="Google" id="ProtNLM"/>
    </source>
</evidence>
<dbReference type="InterPro" id="IPR052055">
    <property type="entry name" value="Hepadnavirus_pol/RT"/>
</dbReference>
<feature type="region of interest" description="Disordered" evidence="1">
    <location>
        <begin position="199"/>
        <end position="231"/>
    </location>
</feature>
<evidence type="ECO:0000313" key="3">
    <source>
        <dbReference type="Proteomes" id="UP000324800"/>
    </source>
</evidence>
<accession>A0A5J4VFJ0</accession>
<dbReference type="AlphaFoldDB" id="A0A5J4VFJ0"/>
<evidence type="ECO:0000313" key="2">
    <source>
        <dbReference type="EMBL" id="KAA6381327.1"/>
    </source>
</evidence>
<gene>
    <name evidence="2" type="ORF">EZS28_023145</name>
</gene>
<proteinExistence type="predicted"/>
<comment type="caution">
    <text evidence="2">The sequence shown here is derived from an EMBL/GenBank/DDBJ whole genome shotgun (WGS) entry which is preliminary data.</text>
</comment>
<dbReference type="EMBL" id="SNRW01007383">
    <property type="protein sequence ID" value="KAA6381327.1"/>
    <property type="molecule type" value="Genomic_DNA"/>
</dbReference>
<dbReference type="PANTHER" id="PTHR33050:SF7">
    <property type="entry name" value="RIBONUCLEASE H"/>
    <property type="match status" value="1"/>
</dbReference>
<feature type="compositionally biased region" description="Basic and acidic residues" evidence="1">
    <location>
        <begin position="203"/>
        <end position="215"/>
    </location>
</feature>